<dbReference type="PATRIC" id="fig|1150469.3.peg.3463"/>
<accession>H6SQH8</accession>
<name>H6SQH8_PARPM</name>
<dbReference type="eggNOG" id="ENOG502ZBY8">
    <property type="taxonomic scope" value="Bacteria"/>
</dbReference>
<dbReference type="Pfam" id="PF05929">
    <property type="entry name" value="Phage_GPO"/>
    <property type="match status" value="1"/>
</dbReference>
<evidence type="ECO:0000313" key="3">
    <source>
        <dbReference type="Proteomes" id="UP000033220"/>
    </source>
</evidence>
<dbReference type="STRING" id="1150469.RSPPHO_03071"/>
<dbReference type="EMBL" id="HE663493">
    <property type="protein sequence ID" value="CCG09697.1"/>
    <property type="molecule type" value="Genomic_DNA"/>
</dbReference>
<gene>
    <name evidence="2" type="ORF">RSPPHO_03071</name>
</gene>
<dbReference type="AlphaFoldDB" id="H6SQH8"/>
<feature type="region of interest" description="Disordered" evidence="1">
    <location>
        <begin position="154"/>
        <end position="175"/>
    </location>
</feature>
<organism evidence="2 3">
    <name type="scientific">Pararhodospirillum photometricum DSM 122</name>
    <dbReference type="NCBI Taxonomy" id="1150469"/>
    <lineage>
        <taxon>Bacteria</taxon>
        <taxon>Pseudomonadati</taxon>
        <taxon>Pseudomonadota</taxon>
        <taxon>Alphaproteobacteria</taxon>
        <taxon>Rhodospirillales</taxon>
        <taxon>Rhodospirillaceae</taxon>
        <taxon>Pararhodospirillum</taxon>
    </lineage>
</organism>
<dbReference type="KEGG" id="rpm:RSPPHO_03071"/>
<protein>
    <submittedName>
        <fullName evidence="2">Phage-related capsid scaffolding protein (GPO-like)</fullName>
    </submittedName>
</protein>
<dbReference type="RefSeq" id="WP_014416325.1">
    <property type="nucleotide sequence ID" value="NC_017059.1"/>
</dbReference>
<dbReference type="Proteomes" id="UP000033220">
    <property type="component" value="Chromosome DSM 122"/>
</dbReference>
<dbReference type="HOGENOM" id="CLU_066846_1_0_5"/>
<reference evidence="2 3" key="1">
    <citation type="submission" date="2012-02" db="EMBL/GenBank/DDBJ databases">
        <title>Shotgun genome sequence of Phaeospirillum photometricum DSM 122.</title>
        <authorList>
            <person name="Duquesne K."/>
            <person name="Sturgis J."/>
        </authorList>
    </citation>
    <scope>NUCLEOTIDE SEQUENCE [LARGE SCALE GENOMIC DNA]</scope>
    <source>
        <strain evidence="3">DSM122</strain>
    </source>
</reference>
<evidence type="ECO:0000313" key="2">
    <source>
        <dbReference type="EMBL" id="CCG09697.1"/>
    </source>
</evidence>
<evidence type="ECO:0000256" key="1">
    <source>
        <dbReference type="SAM" id="MobiDB-lite"/>
    </source>
</evidence>
<dbReference type="InterPro" id="IPR009228">
    <property type="entry name" value="Capsid_scaffold_GpO"/>
</dbReference>
<keyword evidence="3" id="KW-1185">Reference proteome</keyword>
<dbReference type="OrthoDB" id="5625143at2"/>
<proteinExistence type="predicted"/>
<sequence>MKSAFIRVARSGKTIDGRQITPDQIEAMAASYNPATYGARVNLEHVRSLLPDGPFQALGDVVALRAEPDGDQKVLLAQIDATPALLKLAQDRQKVYWSIEMAENFAGTKKPYLMGLAVTDSPASLGTEMLKFSLTQQADKVPADKRAHLYSEALEGSGLPPDRHPPDPGPGLLAKMRDMLTGQSRKDDVRLSTLETAMLELTAEVVAVRSSLAALPSAPASPPTNSAPDLAQLTADVTALREAMSRIPATSSGRPTVTGAPLVTDC</sequence>